<dbReference type="InterPro" id="IPR050445">
    <property type="entry name" value="Bact_polysacc_biosynth/exp"/>
</dbReference>
<evidence type="ECO:0000256" key="4">
    <source>
        <dbReference type="ARBA" id="ARBA00022692"/>
    </source>
</evidence>
<keyword evidence="3" id="KW-1003">Cell membrane</keyword>
<comment type="caution">
    <text evidence="9">The sequence shown here is derived from an EMBL/GenBank/DDBJ whole genome shotgun (WGS) entry which is preliminary data.</text>
</comment>
<accession>A0A7X2P4A2</accession>
<evidence type="ECO:0000259" key="8">
    <source>
        <dbReference type="Pfam" id="PF02706"/>
    </source>
</evidence>
<dbReference type="Pfam" id="PF02706">
    <property type="entry name" value="Wzz"/>
    <property type="match status" value="1"/>
</dbReference>
<keyword evidence="5 7" id="KW-1133">Transmembrane helix</keyword>
<feature type="transmembrane region" description="Helical" evidence="7">
    <location>
        <begin position="190"/>
        <end position="210"/>
    </location>
</feature>
<evidence type="ECO:0000256" key="1">
    <source>
        <dbReference type="ARBA" id="ARBA00004651"/>
    </source>
</evidence>
<evidence type="ECO:0000313" key="10">
    <source>
        <dbReference type="Proteomes" id="UP000440513"/>
    </source>
</evidence>
<sequence>MNEEGKNGYFSTDSLILDVFDLLRALRKGIWLILLAGIIGGLLANLGTRLFISPTYRTSFTAYVNNRTNLEGTTSVTSSDLSAAKSLANTYARILTSRSMINLAAEKAGMQDMENMLGNAVAVSVSPDTEILTVSVTMTDPDLATQFAQLLTEVAPEYISKIVEGSSMQIIDEPVRPTGKYAPNYRRNTGIGVIAGMALICMIIFVLEVMDDRVKDEDDLRRRYGLVVIGTIPNLLTADKHGSGYGYGYGTRKDK</sequence>
<dbReference type="PANTHER" id="PTHR32309:SF13">
    <property type="entry name" value="FERRIC ENTEROBACTIN TRANSPORT PROTEIN FEPE"/>
    <property type="match status" value="1"/>
</dbReference>
<dbReference type="AlphaFoldDB" id="A0A7X2P4A2"/>
<evidence type="ECO:0000256" key="3">
    <source>
        <dbReference type="ARBA" id="ARBA00022475"/>
    </source>
</evidence>
<dbReference type="Proteomes" id="UP000440513">
    <property type="component" value="Unassembled WGS sequence"/>
</dbReference>
<gene>
    <name evidence="9" type="ORF">FYJ57_10735</name>
</gene>
<protein>
    <recommendedName>
        <fullName evidence="8">Polysaccharide chain length determinant N-terminal domain-containing protein</fullName>
    </recommendedName>
</protein>
<organism evidence="9 10">
    <name type="scientific">Oliverpabstia intestinalis</name>
    <dbReference type="NCBI Taxonomy" id="2606633"/>
    <lineage>
        <taxon>Bacteria</taxon>
        <taxon>Bacillati</taxon>
        <taxon>Bacillota</taxon>
        <taxon>Clostridia</taxon>
        <taxon>Lachnospirales</taxon>
        <taxon>Lachnospiraceae</taxon>
        <taxon>Oliverpabstia</taxon>
    </lineage>
</organism>
<feature type="transmembrane region" description="Helical" evidence="7">
    <location>
        <begin position="30"/>
        <end position="52"/>
    </location>
</feature>
<evidence type="ECO:0000256" key="7">
    <source>
        <dbReference type="SAM" id="Phobius"/>
    </source>
</evidence>
<dbReference type="RefSeq" id="WP_154432627.1">
    <property type="nucleotide sequence ID" value="NZ_VUMS01000019.1"/>
</dbReference>
<dbReference type="EMBL" id="VUMS01000019">
    <property type="protein sequence ID" value="MST67181.1"/>
    <property type="molecule type" value="Genomic_DNA"/>
</dbReference>
<evidence type="ECO:0000313" key="9">
    <source>
        <dbReference type="EMBL" id="MST67181.1"/>
    </source>
</evidence>
<dbReference type="GO" id="GO:0005886">
    <property type="term" value="C:plasma membrane"/>
    <property type="evidence" value="ECO:0007669"/>
    <property type="project" value="UniProtKB-SubCell"/>
</dbReference>
<evidence type="ECO:0000256" key="5">
    <source>
        <dbReference type="ARBA" id="ARBA00022989"/>
    </source>
</evidence>
<keyword evidence="10" id="KW-1185">Reference proteome</keyword>
<proteinExistence type="inferred from homology"/>
<feature type="domain" description="Polysaccharide chain length determinant N-terminal" evidence="8">
    <location>
        <begin position="17"/>
        <end position="102"/>
    </location>
</feature>
<dbReference type="PANTHER" id="PTHR32309">
    <property type="entry name" value="TYROSINE-PROTEIN KINASE"/>
    <property type="match status" value="1"/>
</dbReference>
<evidence type="ECO:0000256" key="2">
    <source>
        <dbReference type="ARBA" id="ARBA00006683"/>
    </source>
</evidence>
<comment type="subcellular location">
    <subcellularLocation>
        <location evidence="1">Cell membrane</location>
        <topology evidence="1">Multi-pass membrane protein</topology>
    </subcellularLocation>
</comment>
<dbReference type="InterPro" id="IPR003856">
    <property type="entry name" value="LPS_length_determ_N"/>
</dbReference>
<evidence type="ECO:0000256" key="6">
    <source>
        <dbReference type="ARBA" id="ARBA00023136"/>
    </source>
</evidence>
<keyword evidence="4 7" id="KW-0812">Transmembrane</keyword>
<name>A0A7X2P4A2_9FIRM</name>
<comment type="similarity">
    <text evidence="2">Belongs to the CpsC/CapA family.</text>
</comment>
<dbReference type="GO" id="GO:0004713">
    <property type="term" value="F:protein tyrosine kinase activity"/>
    <property type="evidence" value="ECO:0007669"/>
    <property type="project" value="TreeGrafter"/>
</dbReference>
<keyword evidence="6 7" id="KW-0472">Membrane</keyword>
<reference evidence="9 10" key="1">
    <citation type="submission" date="2019-08" db="EMBL/GenBank/DDBJ databases">
        <title>In-depth cultivation of the pig gut microbiome towards novel bacterial diversity and tailored functional studies.</title>
        <authorList>
            <person name="Wylensek D."/>
            <person name="Hitch T.C.A."/>
            <person name="Clavel T."/>
        </authorList>
    </citation>
    <scope>NUCLEOTIDE SEQUENCE [LARGE SCALE GENOMIC DNA]</scope>
    <source>
        <strain evidence="9 10">BSM-380-WT-5A</strain>
    </source>
</reference>